<keyword evidence="8" id="KW-1185">Reference proteome</keyword>
<evidence type="ECO:0000256" key="1">
    <source>
        <dbReference type="ARBA" id="ARBA00004496"/>
    </source>
</evidence>
<dbReference type="GO" id="GO:0005634">
    <property type="term" value="C:nucleus"/>
    <property type="evidence" value="ECO:0007669"/>
    <property type="project" value="TreeGrafter"/>
</dbReference>
<dbReference type="KEGG" id="aten:116304248"/>
<dbReference type="PANTHER" id="PTHR46109:SF1">
    <property type="entry name" value="PROTEIN LIN-28 HOMOLOG"/>
    <property type="match status" value="1"/>
</dbReference>
<evidence type="ECO:0000256" key="2">
    <source>
        <dbReference type="ARBA" id="ARBA00008840"/>
    </source>
</evidence>
<feature type="domain" description="CCHC-type" evidence="6">
    <location>
        <begin position="107"/>
        <end position="121"/>
    </location>
</feature>
<keyword evidence="4" id="KW-0862">Zinc</keyword>
<dbReference type="AlphaFoldDB" id="A0A6P8IUF9"/>
<name>A0A6P8IUF9_ACTTE</name>
<dbReference type="RefSeq" id="XP_031569814.1">
    <property type="nucleotide sequence ID" value="XM_031713954.1"/>
</dbReference>
<accession>A0A6P8IUF9</accession>
<keyword evidence="3" id="KW-0963">Cytoplasm</keyword>
<evidence type="ECO:0000259" key="7">
    <source>
        <dbReference type="PROSITE" id="PS51857"/>
    </source>
</evidence>
<evidence type="ECO:0000256" key="4">
    <source>
        <dbReference type="PROSITE-ProRule" id="PRU00047"/>
    </source>
</evidence>
<dbReference type="GeneID" id="116304248"/>
<comment type="subcellular location">
    <subcellularLocation>
        <location evidence="1">Cytoplasm</location>
    </subcellularLocation>
</comment>
<dbReference type="GO" id="GO:0031054">
    <property type="term" value="P:pre-miRNA processing"/>
    <property type="evidence" value="ECO:0007669"/>
    <property type="project" value="TreeGrafter"/>
</dbReference>
<evidence type="ECO:0000256" key="3">
    <source>
        <dbReference type="ARBA" id="ARBA00022490"/>
    </source>
</evidence>
<dbReference type="Pfam" id="PF00098">
    <property type="entry name" value="zf-CCHC"/>
    <property type="match status" value="2"/>
</dbReference>
<dbReference type="GO" id="GO:0003729">
    <property type="term" value="F:mRNA binding"/>
    <property type="evidence" value="ECO:0007669"/>
    <property type="project" value="TreeGrafter"/>
</dbReference>
<reference evidence="9 10" key="1">
    <citation type="submission" date="2025-04" db="UniProtKB">
        <authorList>
            <consortium name="RefSeq"/>
        </authorList>
    </citation>
    <scope>IDENTIFICATION</scope>
    <source>
        <tissue evidence="9 10">Tentacle</tissue>
    </source>
</reference>
<dbReference type="SUPFAM" id="SSF57756">
    <property type="entry name" value="Retrovirus zinc finger-like domains"/>
    <property type="match status" value="1"/>
</dbReference>
<protein>
    <submittedName>
        <fullName evidence="9 10">Protein lin-28-like</fullName>
    </submittedName>
</protein>
<feature type="domain" description="CSD" evidence="7">
    <location>
        <begin position="16"/>
        <end position="81"/>
    </location>
</feature>
<dbReference type="PRINTS" id="PR00050">
    <property type="entry name" value="COLDSHOCK"/>
</dbReference>
<proteinExistence type="inferred from homology"/>
<dbReference type="OrthoDB" id="422005at2759"/>
<dbReference type="GO" id="GO:0005737">
    <property type="term" value="C:cytoplasm"/>
    <property type="evidence" value="ECO:0007669"/>
    <property type="project" value="UniProtKB-SubCell"/>
</dbReference>
<dbReference type="GO" id="GO:0008270">
    <property type="term" value="F:zinc ion binding"/>
    <property type="evidence" value="ECO:0007669"/>
    <property type="project" value="UniProtKB-KW"/>
</dbReference>
<dbReference type="InterPro" id="IPR051373">
    <property type="entry name" value="Lin-28_RNA-binding"/>
</dbReference>
<dbReference type="Proteomes" id="UP000515163">
    <property type="component" value="Unplaced"/>
</dbReference>
<dbReference type="Pfam" id="PF00313">
    <property type="entry name" value="CSD"/>
    <property type="match status" value="1"/>
</dbReference>
<dbReference type="RefSeq" id="XP_031569815.1">
    <property type="nucleotide sequence ID" value="XM_031713955.1"/>
</dbReference>
<dbReference type="PROSITE" id="PS50158">
    <property type="entry name" value="ZF_CCHC"/>
    <property type="match status" value="1"/>
</dbReference>
<dbReference type="Gene3D" id="4.10.60.10">
    <property type="entry name" value="Zinc finger, CCHC-type"/>
    <property type="match status" value="1"/>
</dbReference>
<dbReference type="SUPFAM" id="SSF50249">
    <property type="entry name" value="Nucleic acid-binding proteins"/>
    <property type="match status" value="1"/>
</dbReference>
<dbReference type="PANTHER" id="PTHR46109">
    <property type="entry name" value="PROTEIN LIN-28"/>
    <property type="match status" value="1"/>
</dbReference>
<dbReference type="InterPro" id="IPR036875">
    <property type="entry name" value="Znf_CCHC_sf"/>
</dbReference>
<evidence type="ECO:0000256" key="5">
    <source>
        <dbReference type="SAM" id="MobiDB-lite"/>
    </source>
</evidence>
<evidence type="ECO:0000313" key="9">
    <source>
        <dbReference type="RefSeq" id="XP_031569814.1"/>
    </source>
</evidence>
<evidence type="ECO:0000259" key="6">
    <source>
        <dbReference type="PROSITE" id="PS50158"/>
    </source>
</evidence>
<keyword evidence="4" id="KW-0863">Zinc-finger</keyword>
<comment type="similarity">
    <text evidence="2">Belongs to the lin-28 family.</text>
</comment>
<dbReference type="InterPro" id="IPR002059">
    <property type="entry name" value="CSP_DNA-bd"/>
</dbReference>
<evidence type="ECO:0000313" key="8">
    <source>
        <dbReference type="Proteomes" id="UP000515163"/>
    </source>
</evidence>
<dbReference type="InterPro" id="IPR011129">
    <property type="entry name" value="CSD"/>
</dbReference>
<dbReference type="InterPro" id="IPR012340">
    <property type="entry name" value="NA-bd_OB-fold"/>
</dbReference>
<keyword evidence="4" id="KW-0479">Metal-binding</keyword>
<dbReference type="PROSITE" id="PS51857">
    <property type="entry name" value="CSD_2"/>
    <property type="match status" value="1"/>
</dbReference>
<dbReference type="CDD" id="cd04458">
    <property type="entry name" value="CSP_CDS"/>
    <property type="match status" value="1"/>
</dbReference>
<feature type="region of interest" description="Disordered" evidence="5">
    <location>
        <begin position="154"/>
        <end position="173"/>
    </location>
</feature>
<evidence type="ECO:0000313" key="10">
    <source>
        <dbReference type="RefSeq" id="XP_031569815.1"/>
    </source>
</evidence>
<dbReference type="SMART" id="SM00343">
    <property type="entry name" value="ZnF_C2HC"/>
    <property type="match status" value="2"/>
</dbReference>
<gene>
    <name evidence="9 10" type="primary">LOC116304248</name>
</gene>
<dbReference type="SMART" id="SM00357">
    <property type="entry name" value="CSP"/>
    <property type="match status" value="1"/>
</dbReference>
<dbReference type="Gene3D" id="2.40.50.140">
    <property type="entry name" value="Nucleic acid-binding proteins"/>
    <property type="match status" value="1"/>
</dbReference>
<sequence length="196" mass="21976">MTDENHLNADDSEDSKFFGFVKWFNIAKGFGFITRNDGGEDFFVHQSAIKSNGYRTLVEGEQVSFKITDSDKGRIAVCVTSTDGGKIKSATRKTRTKQGARKYTSLCFNCNKGGHKAKKCPYERTTNRLCHKCGSNMHIIRKCPLVLAHAMEHSENRAEEQQHQKECGKMDSGKEHSLEKIEIGKIMDNHNAATVA</sequence>
<dbReference type="InterPro" id="IPR001878">
    <property type="entry name" value="Znf_CCHC"/>
</dbReference>
<organism evidence="8 10">
    <name type="scientific">Actinia tenebrosa</name>
    <name type="common">Australian red waratah sea anemone</name>
    <dbReference type="NCBI Taxonomy" id="6105"/>
    <lineage>
        <taxon>Eukaryota</taxon>
        <taxon>Metazoa</taxon>
        <taxon>Cnidaria</taxon>
        <taxon>Anthozoa</taxon>
        <taxon>Hexacorallia</taxon>
        <taxon>Actiniaria</taxon>
        <taxon>Actiniidae</taxon>
        <taxon>Actinia</taxon>
    </lineage>
</organism>